<evidence type="ECO:0000256" key="2">
    <source>
        <dbReference type="ARBA" id="ARBA00022729"/>
    </source>
</evidence>
<feature type="coiled-coil region" evidence="3">
    <location>
        <begin position="68"/>
        <end position="95"/>
    </location>
</feature>
<dbReference type="KEGG" id="mai:MICA_1330"/>
<name>G2KSQ2_MICAA</name>
<dbReference type="GO" id="GO:0005829">
    <property type="term" value="C:cytosol"/>
    <property type="evidence" value="ECO:0007669"/>
    <property type="project" value="TreeGrafter"/>
</dbReference>
<dbReference type="GO" id="GO:0050821">
    <property type="term" value="P:protein stabilization"/>
    <property type="evidence" value="ECO:0007669"/>
    <property type="project" value="TreeGrafter"/>
</dbReference>
<dbReference type="eggNOG" id="COG2825">
    <property type="taxonomic scope" value="Bacteria"/>
</dbReference>
<keyword evidence="2" id="KW-0732">Signal</keyword>
<dbReference type="HOGENOM" id="CLU_1249419_0_0_5"/>
<keyword evidence="3" id="KW-0175">Coiled coil</keyword>
<accession>G2KSQ2</accession>
<dbReference type="SUPFAM" id="SSF111384">
    <property type="entry name" value="OmpH-like"/>
    <property type="match status" value="1"/>
</dbReference>
<protein>
    <submittedName>
        <fullName evidence="4">Outer membrane family protein</fullName>
    </submittedName>
</protein>
<dbReference type="AlphaFoldDB" id="G2KSQ2"/>
<evidence type="ECO:0000256" key="3">
    <source>
        <dbReference type="SAM" id="Coils"/>
    </source>
</evidence>
<evidence type="ECO:0000313" key="4">
    <source>
        <dbReference type="EMBL" id="AEP09652.1"/>
    </source>
</evidence>
<evidence type="ECO:0000313" key="5">
    <source>
        <dbReference type="Proteomes" id="UP000009286"/>
    </source>
</evidence>
<gene>
    <name evidence="4" type="ordered locus">MICA_1330</name>
</gene>
<dbReference type="SMART" id="SM00935">
    <property type="entry name" value="OmpH"/>
    <property type="match status" value="1"/>
</dbReference>
<dbReference type="InterPro" id="IPR005632">
    <property type="entry name" value="Chaperone_Skp"/>
</dbReference>
<proteinExistence type="inferred from homology"/>
<keyword evidence="5" id="KW-1185">Reference proteome</keyword>
<dbReference type="RefSeq" id="WP_014102875.1">
    <property type="nucleotide sequence ID" value="NC_016026.1"/>
</dbReference>
<dbReference type="PANTHER" id="PTHR35089">
    <property type="entry name" value="CHAPERONE PROTEIN SKP"/>
    <property type="match status" value="1"/>
</dbReference>
<dbReference type="OrthoDB" id="8478823at2"/>
<dbReference type="Proteomes" id="UP000009286">
    <property type="component" value="Chromosome"/>
</dbReference>
<sequence>MQVNKMAVLAGAGVVVLAGLALIVGPSLLSHATNDVTKAESAAGSGHVIAVIDAQAVLNSSKAGKSIQDQLANQRDAFQKEFSKMERDLGDEEKKLVAERDKLTPEKFAEKRRAFEEKLMDARRLAQRRRVSLEKASADAYNKLRSRMTEIVAEQAQANGYDIVLTRQNVVLAEKEMDITGPVMDKLNKDFPDVKLDISAAEKAVDTALSGAEKSNTPLAE</sequence>
<dbReference type="Gene3D" id="3.30.910.20">
    <property type="entry name" value="Skp domain"/>
    <property type="match status" value="1"/>
</dbReference>
<dbReference type="InterPro" id="IPR024930">
    <property type="entry name" value="Skp_dom_sf"/>
</dbReference>
<dbReference type="STRING" id="856793.MICA_1330"/>
<comment type="similarity">
    <text evidence="1">Belongs to the Skp family.</text>
</comment>
<reference evidence="4 5" key="1">
    <citation type="journal article" date="2011" name="BMC Genomics">
        <title>Genomic insights into an obligate epibiotic bacterial predator: Micavibrio aeruginosavorus ARL-13.</title>
        <authorList>
            <person name="Wang Z."/>
            <person name="Kadouri D."/>
            <person name="Wu M."/>
        </authorList>
    </citation>
    <scope>NUCLEOTIDE SEQUENCE [LARGE SCALE GENOMIC DNA]</scope>
    <source>
        <strain evidence="4 5">ARL-13</strain>
    </source>
</reference>
<dbReference type="GO" id="GO:0051082">
    <property type="term" value="F:unfolded protein binding"/>
    <property type="evidence" value="ECO:0007669"/>
    <property type="project" value="InterPro"/>
</dbReference>
<dbReference type="PANTHER" id="PTHR35089:SF1">
    <property type="entry name" value="CHAPERONE PROTEIN SKP"/>
    <property type="match status" value="1"/>
</dbReference>
<dbReference type="Pfam" id="PF03938">
    <property type="entry name" value="OmpH"/>
    <property type="match status" value="1"/>
</dbReference>
<evidence type="ECO:0000256" key="1">
    <source>
        <dbReference type="ARBA" id="ARBA00009091"/>
    </source>
</evidence>
<organism evidence="4 5">
    <name type="scientific">Micavibrio aeruginosavorus (strain ARL-13)</name>
    <dbReference type="NCBI Taxonomy" id="856793"/>
    <lineage>
        <taxon>Bacteria</taxon>
        <taxon>Pseudomonadati</taxon>
        <taxon>Bdellovibrionota</taxon>
        <taxon>Bdellovibrionia</taxon>
        <taxon>Bdellovibrionales</taxon>
        <taxon>Pseudobdellovibrionaceae</taxon>
        <taxon>Micavibrio</taxon>
    </lineage>
</organism>
<dbReference type="EMBL" id="CP002382">
    <property type="protein sequence ID" value="AEP09652.1"/>
    <property type="molecule type" value="Genomic_DNA"/>
</dbReference>